<organism evidence="2 3">
    <name type="scientific">Fructobacillus durionis</name>
    <dbReference type="NCBI Taxonomy" id="283737"/>
    <lineage>
        <taxon>Bacteria</taxon>
        <taxon>Bacillati</taxon>
        <taxon>Bacillota</taxon>
        <taxon>Bacilli</taxon>
        <taxon>Lactobacillales</taxon>
        <taxon>Lactobacillaceae</taxon>
        <taxon>Fructobacillus</taxon>
    </lineage>
</organism>
<keyword evidence="1" id="KW-0472">Membrane</keyword>
<evidence type="ECO:0000313" key="3">
    <source>
        <dbReference type="Proteomes" id="UP000199376"/>
    </source>
</evidence>
<evidence type="ECO:0000313" key="2">
    <source>
        <dbReference type="EMBL" id="SFB80455.1"/>
    </source>
</evidence>
<reference evidence="2 3" key="1">
    <citation type="submission" date="2016-10" db="EMBL/GenBank/DDBJ databases">
        <authorList>
            <person name="de Groot N.N."/>
        </authorList>
    </citation>
    <scope>NUCLEOTIDE SEQUENCE [LARGE SCALE GENOMIC DNA]</scope>
    <source>
        <strain evidence="2 3">DSM 19113</strain>
    </source>
</reference>
<sequence length="119" mass="14025">MFNRLAKLIQRTIQYKKKRTIQFLSVYFFAVILLVTVFHQSSRLKGAYEGTNNSSIVFHGESFVTNLDGTDAWDEGTYSIRSQQLSITIDGQTYYGKMDKDQKHFWVEIDSEKVWFERH</sequence>
<keyword evidence="1" id="KW-0812">Transmembrane</keyword>
<dbReference type="Proteomes" id="UP000199376">
    <property type="component" value="Unassembled WGS sequence"/>
</dbReference>
<proteinExistence type="predicted"/>
<gene>
    <name evidence="2" type="ORF">SAMN05660453_0223</name>
</gene>
<dbReference type="EMBL" id="FOLI01000001">
    <property type="protein sequence ID" value="SFB80455.1"/>
    <property type="molecule type" value="Genomic_DNA"/>
</dbReference>
<dbReference type="AlphaFoldDB" id="A0A1I1DZU1"/>
<evidence type="ECO:0000256" key="1">
    <source>
        <dbReference type="SAM" id="Phobius"/>
    </source>
</evidence>
<feature type="transmembrane region" description="Helical" evidence="1">
    <location>
        <begin position="21"/>
        <end position="39"/>
    </location>
</feature>
<accession>A0A1I1DZU1</accession>
<keyword evidence="3" id="KW-1185">Reference proteome</keyword>
<keyword evidence="1" id="KW-1133">Transmembrane helix</keyword>
<protein>
    <submittedName>
        <fullName evidence="2">Uncharacterized protein</fullName>
    </submittedName>
</protein>
<name>A0A1I1DZU1_9LACO</name>